<dbReference type="EMBL" id="BMEM01000001">
    <property type="protein sequence ID" value="GGF42098.1"/>
    <property type="molecule type" value="Genomic_DNA"/>
</dbReference>
<dbReference type="FunFam" id="3.40.50.300:FF:000011">
    <property type="entry name" value="Putative ABC transporter ATP-binding component"/>
    <property type="match status" value="1"/>
</dbReference>
<keyword evidence="8 12" id="KW-0067">ATP-binding</keyword>
<comment type="domain">
    <text evidence="12">The arm domain is inserted in the first ABC transporter domain. Probably contacts ribosomal protein L1.</text>
</comment>
<evidence type="ECO:0000256" key="7">
    <source>
        <dbReference type="ARBA" id="ARBA00022801"/>
    </source>
</evidence>
<dbReference type="Gene3D" id="3.40.50.300">
    <property type="entry name" value="P-loop containing nucleotide triphosphate hydrolases"/>
    <property type="match status" value="2"/>
</dbReference>
<dbReference type="Proteomes" id="UP000605670">
    <property type="component" value="Unassembled WGS sequence"/>
</dbReference>
<dbReference type="Pfam" id="PF12848">
    <property type="entry name" value="ABC_tran_Xtn"/>
    <property type="match status" value="1"/>
</dbReference>
<comment type="subunit">
    <text evidence="12">Monomer. Probably contacts ribosomal proteins L1, L5, L33 and S7, the 16S and 23S rRNA and the P-site containing tRNA(fMet).</text>
</comment>
<evidence type="ECO:0000256" key="5">
    <source>
        <dbReference type="ARBA" id="ARBA00022737"/>
    </source>
</evidence>
<keyword evidence="6 12" id="KW-0547">Nucleotide-binding</keyword>
<name>A0A917BFS4_9MICO</name>
<dbReference type="SMART" id="SM00382">
    <property type="entry name" value="AAA"/>
    <property type="match status" value="2"/>
</dbReference>
<dbReference type="GO" id="GO:0005737">
    <property type="term" value="C:cytoplasm"/>
    <property type="evidence" value="ECO:0007669"/>
    <property type="project" value="UniProtKB-SubCell"/>
</dbReference>
<feature type="domain" description="ABC transporter" evidence="13">
    <location>
        <begin position="5"/>
        <end position="258"/>
    </location>
</feature>
<dbReference type="InterPro" id="IPR017871">
    <property type="entry name" value="ABC_transporter-like_CS"/>
</dbReference>
<evidence type="ECO:0000256" key="3">
    <source>
        <dbReference type="ARBA" id="ARBA00022555"/>
    </source>
</evidence>
<dbReference type="CDD" id="cd03221">
    <property type="entry name" value="ABCF_EF-3"/>
    <property type="match status" value="2"/>
</dbReference>
<dbReference type="GO" id="GO:0000049">
    <property type="term" value="F:tRNA binding"/>
    <property type="evidence" value="ECO:0007669"/>
    <property type="project" value="UniProtKB-UniRule"/>
</dbReference>
<comment type="similarity">
    <text evidence="1 12">Belongs to the ABC transporter superfamily. ABCF family. Translational throttle EttA subfamily.</text>
</comment>
<reference evidence="14" key="2">
    <citation type="submission" date="2020-09" db="EMBL/GenBank/DDBJ databases">
        <authorList>
            <person name="Sun Q."/>
            <person name="Zhou Y."/>
        </authorList>
    </citation>
    <scope>NUCLEOTIDE SEQUENCE</scope>
    <source>
        <strain evidence="14">CGMCC 1.12160</strain>
    </source>
</reference>
<gene>
    <name evidence="12" type="primary">ettA</name>
    <name evidence="14" type="ORF">GCM10011366_07340</name>
</gene>
<dbReference type="InterPro" id="IPR032781">
    <property type="entry name" value="ABC_tran_Xtn"/>
</dbReference>
<dbReference type="PROSITE" id="PS00211">
    <property type="entry name" value="ABC_TRANSPORTER_1"/>
    <property type="match status" value="2"/>
</dbReference>
<dbReference type="GO" id="GO:0016887">
    <property type="term" value="F:ATP hydrolysis activity"/>
    <property type="evidence" value="ECO:0007669"/>
    <property type="project" value="UniProtKB-UniRule"/>
</dbReference>
<comment type="catalytic activity">
    <reaction evidence="12">
        <text>ATP + H2O = ADP + phosphate + H(+)</text>
        <dbReference type="Rhea" id="RHEA:13065"/>
        <dbReference type="ChEBI" id="CHEBI:15377"/>
        <dbReference type="ChEBI" id="CHEBI:15378"/>
        <dbReference type="ChEBI" id="CHEBI:30616"/>
        <dbReference type="ChEBI" id="CHEBI:43474"/>
        <dbReference type="ChEBI" id="CHEBI:456216"/>
    </reaction>
</comment>
<keyword evidence="3 12" id="KW-0820">tRNA-binding</keyword>
<dbReference type="GO" id="GO:0043022">
    <property type="term" value="F:ribosome binding"/>
    <property type="evidence" value="ECO:0007669"/>
    <property type="project" value="UniProtKB-UniRule"/>
</dbReference>
<feature type="domain" description="ABC transporter" evidence="13">
    <location>
        <begin position="324"/>
        <end position="541"/>
    </location>
</feature>
<comment type="caution">
    <text evidence="12">Lacks conserved residue(s) required for the propagation of feature annotation.</text>
</comment>
<dbReference type="FunFam" id="3.40.50.300:FF:000183">
    <property type="entry name" value="ABC transporter ATP-binding protein yjjK"/>
    <property type="match status" value="1"/>
</dbReference>
<keyword evidence="4 12" id="KW-0699">rRNA-binding</keyword>
<dbReference type="Pfam" id="PF00005">
    <property type="entry name" value="ABC_tran"/>
    <property type="match status" value="2"/>
</dbReference>
<dbReference type="PANTHER" id="PTHR43858:SF1">
    <property type="entry name" value="ABC TRANSPORTER-RELATED PROTEIN"/>
    <property type="match status" value="1"/>
</dbReference>
<keyword evidence="10 12" id="KW-0694">RNA-binding</keyword>
<feature type="region of interest" description="Arm" evidence="12">
    <location>
        <begin position="94"/>
        <end position="138"/>
    </location>
</feature>
<keyword evidence="11 12" id="KW-0648">Protein biosynthesis</keyword>
<dbReference type="GO" id="GO:0006412">
    <property type="term" value="P:translation"/>
    <property type="evidence" value="ECO:0007669"/>
    <property type="project" value="UniProtKB-KW"/>
</dbReference>
<evidence type="ECO:0000256" key="11">
    <source>
        <dbReference type="ARBA" id="ARBA00022917"/>
    </source>
</evidence>
<evidence type="ECO:0000259" key="13">
    <source>
        <dbReference type="PROSITE" id="PS50893"/>
    </source>
</evidence>
<evidence type="ECO:0000313" key="14">
    <source>
        <dbReference type="EMBL" id="GGF42098.1"/>
    </source>
</evidence>
<dbReference type="NCBIfam" id="NF008775">
    <property type="entry name" value="PRK11819.1"/>
    <property type="match status" value="1"/>
</dbReference>
<dbReference type="GO" id="GO:0045900">
    <property type="term" value="P:negative regulation of translational elongation"/>
    <property type="evidence" value="ECO:0007669"/>
    <property type="project" value="UniProtKB-UniRule"/>
</dbReference>
<evidence type="ECO:0000256" key="8">
    <source>
        <dbReference type="ARBA" id="ARBA00022840"/>
    </source>
</evidence>
<sequence>MAEFIYTMTRARKAVGDKVILDDVTMSFYPGAKIGVVGPNGAGKSTILKIMAGLDQPSNGEARLSPGYSVGILLQEPPLNEEKTVLGNVQEGVGEIKAKLDRYNEISELMADPDADFDALMAEMGTLQEEIDHADAWDLDAQLEQAMDALRCPPPDADVTVLSGGERRRVALCKLLLSKPDLLLLDEPTNHLDAESVQWLEQHLAAYHGAVLAVTHDRYFLDNVAQWIAEVDRGHLYPYEGNYSTYLEKKRERLAIQGKKDAKLAKRLEKELEWVRSNAKAKQTKNKARLARYEEMAAEADKTRKLDFEEIQIPPGPRLGNQVIEVSDLRKGFGDRVLIDGLSFTLPRNGIVGVIGPNGVGKTTLFKTIVGLEEPDGGTVKIGDTVKISYVDQGRANIDPQKSLWEVVSDGNDFIQVGQVEIPSRAYVSQFGFKGPDQQKKAGVLSGGERNRLNLALTLKEGGNLLLLDEPTNDLDVETLGSLENALESFPGCAVVISHDRWFLDRVATHILAYEGDEEDPAKWYWFEGNFGAYEENKIERLGAEAARPHRVTYRKLTRD</sequence>
<evidence type="ECO:0000256" key="1">
    <source>
        <dbReference type="ARBA" id="ARBA00005868"/>
    </source>
</evidence>
<comment type="function">
    <text evidence="12">A translation factor that gates the progression of the 70S ribosomal initiation complex (IC, containing tRNA(fMet) in the P-site) into the translation elongation cycle by using a mechanism sensitive to the ATP/ADP ratio. Binds to the 70S ribosome E-site where it modulates the state of the translating ribosome during subunit translocation. ATP hydrolysis probably frees it from the ribosome, which can enter the elongation phase.</text>
</comment>
<keyword evidence="5 12" id="KW-0677">Repeat</keyword>
<protein>
    <recommendedName>
        <fullName evidence="12">Energy-dependent translational throttle protein EttA</fullName>
        <ecNumber evidence="12">3.6.1.-</ecNumber>
    </recommendedName>
    <alternativeName>
        <fullName evidence="12">Translational regulatory factor EttA</fullName>
    </alternativeName>
</protein>
<keyword evidence="7 12" id="KW-0378">Hydrolase</keyword>
<keyword evidence="2 12" id="KW-0963">Cytoplasm</keyword>
<dbReference type="InterPro" id="IPR003593">
    <property type="entry name" value="AAA+_ATPase"/>
</dbReference>
<comment type="domain">
    <text evidence="12">The P-site tRNA interaction motif (PtIM domain) probably interacts with the P-site tRNA(fMet) as well as the 23S rRNA.</text>
</comment>
<dbReference type="PANTHER" id="PTHR43858">
    <property type="entry name" value="ENERGY-DEPENDENT TRANSLATIONAL THROTTLE PROTEIN ETTA"/>
    <property type="match status" value="1"/>
</dbReference>
<feature type="binding site" evidence="12">
    <location>
        <begin position="356"/>
        <end position="363"/>
    </location>
    <ligand>
        <name>ATP</name>
        <dbReference type="ChEBI" id="CHEBI:30616"/>
        <label>2</label>
    </ligand>
</feature>
<evidence type="ECO:0000256" key="6">
    <source>
        <dbReference type="ARBA" id="ARBA00022741"/>
    </source>
</evidence>
<evidence type="ECO:0000256" key="9">
    <source>
        <dbReference type="ARBA" id="ARBA00022845"/>
    </source>
</evidence>
<evidence type="ECO:0000256" key="2">
    <source>
        <dbReference type="ARBA" id="ARBA00022490"/>
    </source>
</evidence>
<comment type="subcellular location">
    <subcellularLocation>
        <location evidence="12">Cytoplasm</location>
    </subcellularLocation>
    <text evidence="12">Associates with ribosomes and polysomes.</text>
</comment>
<dbReference type="GO" id="GO:0019843">
    <property type="term" value="F:rRNA binding"/>
    <property type="evidence" value="ECO:0007669"/>
    <property type="project" value="UniProtKB-UniRule"/>
</dbReference>
<evidence type="ECO:0000256" key="10">
    <source>
        <dbReference type="ARBA" id="ARBA00022884"/>
    </source>
</evidence>
<evidence type="ECO:0000256" key="4">
    <source>
        <dbReference type="ARBA" id="ARBA00022730"/>
    </source>
</evidence>
<reference evidence="14" key="1">
    <citation type="journal article" date="2014" name="Int. J. Syst. Evol. Microbiol.">
        <title>Complete genome sequence of Corynebacterium casei LMG S-19264T (=DSM 44701T), isolated from a smear-ripened cheese.</title>
        <authorList>
            <consortium name="US DOE Joint Genome Institute (JGI-PGF)"/>
            <person name="Walter F."/>
            <person name="Albersmeier A."/>
            <person name="Kalinowski J."/>
            <person name="Ruckert C."/>
        </authorList>
    </citation>
    <scope>NUCLEOTIDE SEQUENCE</scope>
    <source>
        <strain evidence="14">CGMCC 1.12160</strain>
    </source>
</reference>
<dbReference type="InterPro" id="IPR003439">
    <property type="entry name" value="ABC_transporter-like_ATP-bd"/>
</dbReference>
<dbReference type="AlphaFoldDB" id="A0A917BFS4"/>
<feature type="binding site" evidence="12">
    <location>
        <begin position="38"/>
        <end position="45"/>
    </location>
    <ligand>
        <name>ATP</name>
        <dbReference type="ChEBI" id="CHEBI:30616"/>
        <label>1</label>
    </ligand>
</feature>
<dbReference type="RefSeq" id="WP_188428233.1">
    <property type="nucleotide sequence ID" value="NZ_BAABKH010000002.1"/>
</dbReference>
<dbReference type="GO" id="GO:0005524">
    <property type="term" value="F:ATP binding"/>
    <property type="evidence" value="ECO:0007669"/>
    <property type="project" value="UniProtKB-UniRule"/>
</dbReference>
<evidence type="ECO:0000313" key="15">
    <source>
        <dbReference type="Proteomes" id="UP000605670"/>
    </source>
</evidence>
<dbReference type="SUPFAM" id="SSF52540">
    <property type="entry name" value="P-loop containing nucleoside triphosphate hydrolases"/>
    <property type="match status" value="2"/>
</dbReference>
<comment type="caution">
    <text evidence="14">The sequence shown here is derived from an EMBL/GenBank/DDBJ whole genome shotgun (WGS) entry which is preliminary data.</text>
</comment>
<dbReference type="NCBIfam" id="TIGR03719">
    <property type="entry name" value="ABC_ABC_ChvD"/>
    <property type="match status" value="1"/>
</dbReference>
<accession>A0A917BFS4</accession>
<dbReference type="InterPro" id="IPR022374">
    <property type="entry name" value="EttA"/>
</dbReference>
<keyword evidence="15" id="KW-1185">Reference proteome</keyword>
<dbReference type="EC" id="3.6.1.-" evidence="12"/>
<evidence type="ECO:0000256" key="12">
    <source>
        <dbReference type="HAMAP-Rule" id="MF_00847"/>
    </source>
</evidence>
<dbReference type="PROSITE" id="PS50893">
    <property type="entry name" value="ABC_TRANSPORTER_2"/>
    <property type="match status" value="2"/>
</dbReference>
<dbReference type="HAMAP" id="MF_00847">
    <property type="entry name" value="EttA"/>
    <property type="match status" value="1"/>
</dbReference>
<organism evidence="14 15">
    <name type="scientific">Ornithinimicrobium tianjinense</name>
    <dbReference type="NCBI Taxonomy" id="1195761"/>
    <lineage>
        <taxon>Bacteria</taxon>
        <taxon>Bacillati</taxon>
        <taxon>Actinomycetota</taxon>
        <taxon>Actinomycetes</taxon>
        <taxon>Micrococcales</taxon>
        <taxon>Ornithinimicrobiaceae</taxon>
        <taxon>Ornithinimicrobium</taxon>
    </lineage>
</organism>
<dbReference type="InterPro" id="IPR027417">
    <property type="entry name" value="P-loop_NTPase"/>
</dbReference>
<keyword evidence="9 12" id="KW-0810">Translation regulation</keyword>
<proteinExistence type="inferred from homology"/>